<evidence type="ECO:0000256" key="1">
    <source>
        <dbReference type="SAM" id="MobiDB-lite"/>
    </source>
</evidence>
<organism evidence="2 3">
    <name type="scientific">Brassica cretica</name>
    <name type="common">Mustard</name>
    <dbReference type="NCBI Taxonomy" id="69181"/>
    <lineage>
        <taxon>Eukaryota</taxon>
        <taxon>Viridiplantae</taxon>
        <taxon>Streptophyta</taxon>
        <taxon>Embryophyta</taxon>
        <taxon>Tracheophyta</taxon>
        <taxon>Spermatophyta</taxon>
        <taxon>Magnoliopsida</taxon>
        <taxon>eudicotyledons</taxon>
        <taxon>Gunneridae</taxon>
        <taxon>Pentapetalae</taxon>
        <taxon>rosids</taxon>
        <taxon>malvids</taxon>
        <taxon>Brassicales</taxon>
        <taxon>Brassicaceae</taxon>
        <taxon>Brassiceae</taxon>
        <taxon>Brassica</taxon>
    </lineage>
</organism>
<comment type="caution">
    <text evidence="2">The sequence shown here is derived from an EMBL/GenBank/DDBJ whole genome shotgun (WGS) entry which is preliminary data.</text>
</comment>
<protein>
    <submittedName>
        <fullName evidence="2">Uncharacterized protein</fullName>
    </submittedName>
</protein>
<feature type="region of interest" description="Disordered" evidence="1">
    <location>
        <begin position="231"/>
        <end position="252"/>
    </location>
</feature>
<keyword evidence="3" id="KW-1185">Reference proteome</keyword>
<reference evidence="2 3" key="1">
    <citation type="journal article" date="2020" name="BMC Genomics">
        <title>Intraspecific diversification of the crop wild relative Brassica cretica Lam. using demographic model selection.</title>
        <authorList>
            <person name="Kioukis A."/>
            <person name="Michalopoulou V.A."/>
            <person name="Briers L."/>
            <person name="Pirintsos S."/>
            <person name="Studholme D.J."/>
            <person name="Pavlidis P."/>
            <person name="Sarris P.F."/>
        </authorList>
    </citation>
    <scope>NUCLEOTIDE SEQUENCE [LARGE SCALE GENOMIC DNA]</scope>
    <source>
        <strain evidence="3">cv. PFS-1207/04</strain>
    </source>
</reference>
<accession>A0ABQ7BJ32</accession>
<dbReference type="EMBL" id="QGKV02001507">
    <property type="protein sequence ID" value="KAF3532131.1"/>
    <property type="molecule type" value="Genomic_DNA"/>
</dbReference>
<gene>
    <name evidence="2" type="ORF">DY000_02038834</name>
</gene>
<proteinExistence type="predicted"/>
<name>A0ABQ7BJ32_BRACR</name>
<dbReference type="Proteomes" id="UP000266723">
    <property type="component" value="Unassembled WGS sequence"/>
</dbReference>
<evidence type="ECO:0000313" key="2">
    <source>
        <dbReference type="EMBL" id="KAF3532131.1"/>
    </source>
</evidence>
<evidence type="ECO:0000313" key="3">
    <source>
        <dbReference type="Proteomes" id="UP000266723"/>
    </source>
</evidence>
<sequence length="252" mass="27843">MEDHLPNKLAGAKLSHPGASSISSLPLEIRAKPCRVPERSENPSRQGFSFLLSCSLSPASLSLSLLGVRHLLKAGAKPLEIPDEPIQFYVQISPCLLSRYGRCTNPFCCRSGSWKAISFRSGSTLFSILRSKAKTKQRLFTSPRRIRRCLSIYHRPDEAIGVCVGGNLVSGGGVVDCVLFDRRRRVSLALLHYSASLSSSLLGEESRRLFRWLDGAPRRWKTSISLSTAELDEAKDGSDQEDINVRPTDQDT</sequence>